<keyword evidence="7 8" id="KW-0030">Aminoacyl-tRNA synthetase</keyword>
<dbReference type="EMBL" id="UIHC01000016">
    <property type="protein sequence ID" value="SUZ32168.1"/>
    <property type="molecule type" value="Genomic_DNA"/>
</dbReference>
<evidence type="ECO:0000256" key="6">
    <source>
        <dbReference type="ARBA" id="ARBA00022917"/>
    </source>
</evidence>
<proteinExistence type="inferred from homology"/>
<evidence type="ECO:0000259" key="10">
    <source>
        <dbReference type="Pfam" id="PF19269"/>
    </source>
</evidence>
<dbReference type="NCBIfam" id="TIGR00464">
    <property type="entry name" value="gltX_bact"/>
    <property type="match status" value="1"/>
</dbReference>
<evidence type="ECO:0000256" key="3">
    <source>
        <dbReference type="ARBA" id="ARBA00022598"/>
    </source>
</evidence>
<evidence type="ECO:0000256" key="5">
    <source>
        <dbReference type="ARBA" id="ARBA00022840"/>
    </source>
</evidence>
<dbReference type="RefSeq" id="WP_121095009.1">
    <property type="nucleotide sequence ID" value="NZ_UIHC01000016.1"/>
</dbReference>
<protein>
    <recommendedName>
        <fullName evidence="8">Glutamate--tRNA ligase</fullName>
        <ecNumber evidence="8">6.1.1.17</ecNumber>
    </recommendedName>
    <alternativeName>
        <fullName evidence="8">Glutamyl-tRNA synthetase</fullName>
        <shortName evidence="8">GluRS</shortName>
    </alternativeName>
</protein>
<evidence type="ECO:0000256" key="4">
    <source>
        <dbReference type="ARBA" id="ARBA00022741"/>
    </source>
</evidence>
<dbReference type="InterPro" id="IPR020058">
    <property type="entry name" value="Glu/Gln-tRNA-synth_Ib_cat-dom"/>
</dbReference>
<organism evidence="11 12">
    <name type="scientific">Roseinatronobacter ekhonensis</name>
    <dbReference type="NCBI Taxonomy" id="254356"/>
    <lineage>
        <taxon>Bacteria</taxon>
        <taxon>Pseudomonadati</taxon>
        <taxon>Pseudomonadota</taxon>
        <taxon>Alphaproteobacteria</taxon>
        <taxon>Rhodobacterales</taxon>
        <taxon>Paracoccaceae</taxon>
        <taxon>Roseinatronobacter</taxon>
    </lineage>
</organism>
<feature type="short sequence motif" description="'HIGH' region" evidence="8">
    <location>
        <begin position="10"/>
        <end position="20"/>
    </location>
</feature>
<dbReference type="Gene3D" id="3.40.50.620">
    <property type="entry name" value="HUPs"/>
    <property type="match status" value="1"/>
</dbReference>
<name>A0A3B0MF30_9RHOB</name>
<feature type="domain" description="Aminoacyl-tRNA synthetase class I anticodon-binding" evidence="10">
    <location>
        <begin position="384"/>
        <end position="436"/>
    </location>
</feature>
<keyword evidence="4 8" id="KW-0547">Nucleotide-binding</keyword>
<keyword evidence="6 8" id="KW-0648">Protein biosynthesis</keyword>
<dbReference type="InterPro" id="IPR020751">
    <property type="entry name" value="aa-tRNA-synth_I_codon-bd_sub2"/>
</dbReference>
<dbReference type="GO" id="GO:0000049">
    <property type="term" value="F:tRNA binding"/>
    <property type="evidence" value="ECO:0007669"/>
    <property type="project" value="InterPro"/>
</dbReference>
<dbReference type="Gene3D" id="1.10.10.350">
    <property type="match status" value="1"/>
</dbReference>
<evidence type="ECO:0000256" key="7">
    <source>
        <dbReference type="ARBA" id="ARBA00023146"/>
    </source>
</evidence>
<dbReference type="PRINTS" id="PR00987">
    <property type="entry name" value="TRNASYNTHGLU"/>
</dbReference>
<comment type="function">
    <text evidence="8">Catalyzes the attachment of glutamate to tRNA(Glu) in a two-step reaction: glutamate is first activated by ATP to form Glu-AMP and then transferred to the acceptor end of tRNA(Glu).</text>
</comment>
<dbReference type="Pfam" id="PF00749">
    <property type="entry name" value="tRNA-synt_1c"/>
    <property type="match status" value="1"/>
</dbReference>
<evidence type="ECO:0000256" key="1">
    <source>
        <dbReference type="ARBA" id="ARBA00007894"/>
    </source>
</evidence>
<feature type="short sequence motif" description="'KMSKS' region" evidence="8">
    <location>
        <begin position="240"/>
        <end position="244"/>
    </location>
</feature>
<dbReference type="InterPro" id="IPR004527">
    <property type="entry name" value="Glu-tRNA-ligase_bac/mito"/>
</dbReference>
<comment type="caution">
    <text evidence="8">Lacks conserved residue(s) required for the propagation of feature annotation.</text>
</comment>
<evidence type="ECO:0000313" key="11">
    <source>
        <dbReference type="EMBL" id="SUZ32168.1"/>
    </source>
</evidence>
<evidence type="ECO:0000256" key="8">
    <source>
        <dbReference type="HAMAP-Rule" id="MF_00022"/>
    </source>
</evidence>
<gene>
    <name evidence="11" type="primary">gltX1</name>
    <name evidence="8" type="synonym">gltX</name>
    <name evidence="11" type="ORF">ROE7235_01922</name>
</gene>
<sequence>MSSIVTRFAPSPTGYLHIGNLRTALFNYLIARKQGGTFVLRLDDTDPERSKQEYIDAIQFDLEWLGLTWDRVEQQSKRLDRYQAAADKLRADGRFYECFETPSELDLKRKKQLNMGRPPVYDRAALGLDESARERLRAERAGYWRFKLDQSRIEWNDGILGPLSIDAASVSDPVLIRADGQVLYTLASVVDDTDMGITHVVRGSDHVTNTATQIQIIEALGGTVPSFAHHSLLTGPQGEALSKRLGVLSLRDLRAQGVTPNALLSLMARLGSSQPVELRASLDEIADGFDLSQFGSAPTKFDAEDLWPLTRGDLQARPYAAVADTIRALGVPDDLAPQFWEVARENITTLDDLSGWWALCRDGATPVIADEDAEFIAQAMTLLPPPPYDATAWKDWTDAVKSATGRKGKGLFMPLRLALTGQARGPEMAQLMPLLQRVPAREG</sequence>
<dbReference type="InterPro" id="IPR000924">
    <property type="entry name" value="Glu/Gln-tRNA-synth"/>
</dbReference>
<keyword evidence="12" id="KW-1185">Reference proteome</keyword>
<comment type="subunit">
    <text evidence="8">Monomer.</text>
</comment>
<dbReference type="OrthoDB" id="9807503at2"/>
<dbReference type="HAMAP" id="MF_00022">
    <property type="entry name" value="Glu_tRNA_synth_type1"/>
    <property type="match status" value="1"/>
</dbReference>
<evidence type="ECO:0000259" key="9">
    <source>
        <dbReference type="Pfam" id="PF00749"/>
    </source>
</evidence>
<evidence type="ECO:0000256" key="2">
    <source>
        <dbReference type="ARBA" id="ARBA00022490"/>
    </source>
</evidence>
<dbReference type="GO" id="GO:0005524">
    <property type="term" value="F:ATP binding"/>
    <property type="evidence" value="ECO:0007669"/>
    <property type="project" value="UniProtKB-UniRule"/>
</dbReference>
<dbReference type="SUPFAM" id="SSF52374">
    <property type="entry name" value="Nucleotidylyl transferase"/>
    <property type="match status" value="1"/>
</dbReference>
<dbReference type="GO" id="GO:0004818">
    <property type="term" value="F:glutamate-tRNA ligase activity"/>
    <property type="evidence" value="ECO:0007669"/>
    <property type="project" value="UniProtKB-UniRule"/>
</dbReference>
<dbReference type="EC" id="6.1.1.17" evidence="8"/>
<dbReference type="InterPro" id="IPR049940">
    <property type="entry name" value="GluQ/Sye"/>
</dbReference>
<dbReference type="InterPro" id="IPR045462">
    <property type="entry name" value="aa-tRNA-synth_I_cd-bd"/>
</dbReference>
<keyword evidence="2 8" id="KW-0963">Cytoplasm</keyword>
<dbReference type="Proteomes" id="UP000272908">
    <property type="component" value="Unassembled WGS sequence"/>
</dbReference>
<dbReference type="InterPro" id="IPR014729">
    <property type="entry name" value="Rossmann-like_a/b/a_fold"/>
</dbReference>
<comment type="subcellular location">
    <subcellularLocation>
        <location evidence="8">Cytoplasm</location>
    </subcellularLocation>
</comment>
<dbReference type="GO" id="GO:0006424">
    <property type="term" value="P:glutamyl-tRNA aminoacylation"/>
    <property type="evidence" value="ECO:0007669"/>
    <property type="project" value="UniProtKB-UniRule"/>
</dbReference>
<dbReference type="Pfam" id="PF19269">
    <property type="entry name" value="Anticodon_2"/>
    <property type="match status" value="1"/>
</dbReference>
<dbReference type="GO" id="GO:0005737">
    <property type="term" value="C:cytoplasm"/>
    <property type="evidence" value="ECO:0007669"/>
    <property type="project" value="UniProtKB-SubCell"/>
</dbReference>
<dbReference type="PANTHER" id="PTHR43311">
    <property type="entry name" value="GLUTAMATE--TRNA LIGASE"/>
    <property type="match status" value="1"/>
</dbReference>
<feature type="binding site" evidence="8">
    <location>
        <position position="243"/>
    </location>
    <ligand>
        <name>ATP</name>
        <dbReference type="ChEBI" id="CHEBI:30616"/>
    </ligand>
</feature>
<keyword evidence="5 8" id="KW-0067">ATP-binding</keyword>
<dbReference type="PANTHER" id="PTHR43311:SF2">
    <property type="entry name" value="GLUTAMATE--TRNA LIGASE, MITOCHONDRIAL-RELATED"/>
    <property type="match status" value="1"/>
</dbReference>
<evidence type="ECO:0000313" key="12">
    <source>
        <dbReference type="Proteomes" id="UP000272908"/>
    </source>
</evidence>
<dbReference type="InterPro" id="IPR008925">
    <property type="entry name" value="aa_tRNA-synth_I_cd-bd_sf"/>
</dbReference>
<dbReference type="PROSITE" id="PS00178">
    <property type="entry name" value="AA_TRNA_LIGASE_I"/>
    <property type="match status" value="1"/>
</dbReference>
<comment type="similarity">
    <text evidence="1 8">Belongs to the class-I aminoacyl-tRNA synthetase family. Glutamate--tRNA ligase type 1 subfamily.</text>
</comment>
<dbReference type="SUPFAM" id="SSF48163">
    <property type="entry name" value="An anticodon-binding domain of class I aminoacyl-tRNA synthetases"/>
    <property type="match status" value="1"/>
</dbReference>
<reference evidence="12" key="1">
    <citation type="submission" date="2018-08" db="EMBL/GenBank/DDBJ databases">
        <authorList>
            <person name="Rodrigo-Torres L."/>
            <person name="Arahal R. D."/>
            <person name="Lucena T."/>
        </authorList>
    </citation>
    <scope>NUCLEOTIDE SEQUENCE [LARGE SCALE GENOMIC DNA]</scope>
    <source>
        <strain evidence="12">CECT 7235</strain>
    </source>
</reference>
<comment type="catalytic activity">
    <reaction evidence="8">
        <text>tRNA(Glu) + L-glutamate + ATP = L-glutamyl-tRNA(Glu) + AMP + diphosphate</text>
        <dbReference type="Rhea" id="RHEA:23540"/>
        <dbReference type="Rhea" id="RHEA-COMP:9663"/>
        <dbReference type="Rhea" id="RHEA-COMP:9680"/>
        <dbReference type="ChEBI" id="CHEBI:29985"/>
        <dbReference type="ChEBI" id="CHEBI:30616"/>
        <dbReference type="ChEBI" id="CHEBI:33019"/>
        <dbReference type="ChEBI" id="CHEBI:78442"/>
        <dbReference type="ChEBI" id="CHEBI:78520"/>
        <dbReference type="ChEBI" id="CHEBI:456215"/>
        <dbReference type="EC" id="6.1.1.17"/>
    </reaction>
</comment>
<keyword evidence="3 8" id="KW-0436">Ligase</keyword>
<feature type="domain" description="Glutamyl/glutaminyl-tRNA synthetase class Ib catalytic" evidence="9">
    <location>
        <begin position="4"/>
        <end position="307"/>
    </location>
</feature>
<dbReference type="AlphaFoldDB" id="A0A3B0MF30"/>
<accession>A0A3B0MF30</accession>
<dbReference type="InterPro" id="IPR001412">
    <property type="entry name" value="aa-tRNA-synth_I_CS"/>
</dbReference>